<comment type="caution">
    <text evidence="5">The sequence shown here is derived from an EMBL/GenBank/DDBJ whole genome shotgun (WGS) entry which is preliminary data.</text>
</comment>
<evidence type="ECO:0000259" key="4">
    <source>
        <dbReference type="PROSITE" id="PS51382"/>
    </source>
</evidence>
<dbReference type="InterPro" id="IPR001841">
    <property type="entry name" value="Znf_RING"/>
</dbReference>
<evidence type="ECO:0000256" key="1">
    <source>
        <dbReference type="PROSITE-ProRule" id="PRU00175"/>
    </source>
</evidence>
<dbReference type="PANTHER" id="PTHR23327:SF51">
    <property type="entry name" value="TRANSCRIPTIONAL REGULATOR OF YEAST FORM ADHERENCE 3"/>
    <property type="match status" value="1"/>
</dbReference>
<gene>
    <name evidence="5" type="ORF">B0A50_05981</name>
</gene>
<reference evidence="5 6" key="1">
    <citation type="submission" date="2017-03" db="EMBL/GenBank/DDBJ databases">
        <title>Genomes of endolithic fungi from Antarctica.</title>
        <authorList>
            <person name="Coleine C."/>
            <person name="Masonjones S."/>
            <person name="Stajich J.E."/>
        </authorList>
    </citation>
    <scope>NUCLEOTIDE SEQUENCE [LARGE SCALE GENOMIC DNA]</scope>
    <source>
        <strain evidence="5 6">CCFEE 6315</strain>
    </source>
</reference>
<protein>
    <recommendedName>
        <fullName evidence="7">SPX domain-containing protein</fullName>
    </recommendedName>
</protein>
<feature type="domain" description="RING-type" evidence="3">
    <location>
        <begin position="403"/>
        <end position="443"/>
    </location>
</feature>
<evidence type="ECO:0000256" key="2">
    <source>
        <dbReference type="SAM" id="MobiDB-lite"/>
    </source>
</evidence>
<dbReference type="SUPFAM" id="SSF57850">
    <property type="entry name" value="RING/U-box"/>
    <property type="match status" value="1"/>
</dbReference>
<dbReference type="InterPro" id="IPR013083">
    <property type="entry name" value="Znf_RING/FYVE/PHD"/>
</dbReference>
<keyword evidence="1" id="KW-0862">Zinc</keyword>
<evidence type="ECO:0000313" key="6">
    <source>
        <dbReference type="Proteomes" id="UP000308549"/>
    </source>
</evidence>
<evidence type="ECO:0000313" key="5">
    <source>
        <dbReference type="EMBL" id="TKA24217.1"/>
    </source>
</evidence>
<evidence type="ECO:0008006" key="7">
    <source>
        <dbReference type="Google" id="ProtNLM"/>
    </source>
</evidence>
<dbReference type="PROSITE" id="PS50089">
    <property type="entry name" value="ZF_RING_2"/>
    <property type="match status" value="1"/>
</dbReference>
<dbReference type="GO" id="GO:0008270">
    <property type="term" value="F:zinc ion binding"/>
    <property type="evidence" value="ECO:0007669"/>
    <property type="project" value="UniProtKB-KW"/>
</dbReference>
<feature type="compositionally biased region" description="Basic and acidic residues" evidence="2">
    <location>
        <begin position="130"/>
        <end position="143"/>
    </location>
</feature>
<organism evidence="5 6">
    <name type="scientific">Salinomyces thailandicus</name>
    <dbReference type="NCBI Taxonomy" id="706561"/>
    <lineage>
        <taxon>Eukaryota</taxon>
        <taxon>Fungi</taxon>
        <taxon>Dikarya</taxon>
        <taxon>Ascomycota</taxon>
        <taxon>Pezizomycotina</taxon>
        <taxon>Dothideomycetes</taxon>
        <taxon>Dothideomycetidae</taxon>
        <taxon>Mycosphaerellales</taxon>
        <taxon>Teratosphaeriaceae</taxon>
        <taxon>Salinomyces</taxon>
    </lineage>
</organism>
<accession>A0A4U0TQC3</accession>
<dbReference type="Gene3D" id="3.30.40.10">
    <property type="entry name" value="Zinc/RING finger domain, C3HC4 (zinc finger)"/>
    <property type="match status" value="1"/>
</dbReference>
<name>A0A4U0TQC3_9PEZI</name>
<feature type="domain" description="SPX" evidence="4">
    <location>
        <begin position="1"/>
        <end position="341"/>
    </location>
</feature>
<dbReference type="Pfam" id="PF03105">
    <property type="entry name" value="SPX"/>
    <property type="match status" value="1"/>
</dbReference>
<feature type="region of interest" description="Disordered" evidence="2">
    <location>
        <begin position="130"/>
        <end position="160"/>
    </location>
</feature>
<keyword evidence="1" id="KW-0863">Zinc-finger</keyword>
<keyword evidence="6" id="KW-1185">Reference proteome</keyword>
<proteinExistence type="predicted"/>
<dbReference type="PROSITE" id="PS51382">
    <property type="entry name" value="SPX"/>
    <property type="match status" value="1"/>
</dbReference>
<dbReference type="OrthoDB" id="5588846at2759"/>
<sequence length="499" mass="57205">MKFGHEYEKVLASEGFPKQWLVSAIDYKFLKKCIKKIHKELQELGLDAQTIQKLSDPWDKSRNGAAKSAAERHDFYSAQPPHLDAIPEEFTPQLRVLVDRRTYTPLDATLAPETRQNLQKLAQHEVITAEHQAHWQQHARDEAPEQSQDPELHQEPTLSEPIDPKNVTWLQIPLASAKYFFDLLGPKLQELEQLREAETLKLEEEILELGARVEDVVEPVREGFEAKRRVSYRDLYFWREMFRLYLENPVFYSHHEAKPGALTFAEAKTRLQAYDQQLRQTGLLGKMKTPAARIAAKQFLDLNVSILKIIGFQEMNAEAMRKILKKFDKRTHLEGQHFLADLRTKYPALLPPTATTTGAAPATTVNTKPCCTIGFANTIAHDMYSEITSKILGIVPQLDDWSCPVCLEMAWRPVSLGCCRALYCIRCIIRLQDDETKRCPACNAETVLKADARNLNFEAMDFLEKYFPLETKKRQKENETASLAREYGEEFVKPGCAVM</sequence>
<dbReference type="Proteomes" id="UP000308549">
    <property type="component" value="Unassembled WGS sequence"/>
</dbReference>
<dbReference type="EMBL" id="NAJL01000046">
    <property type="protein sequence ID" value="TKA24217.1"/>
    <property type="molecule type" value="Genomic_DNA"/>
</dbReference>
<keyword evidence="1" id="KW-0479">Metal-binding</keyword>
<dbReference type="AlphaFoldDB" id="A0A4U0TQC3"/>
<dbReference type="PANTHER" id="PTHR23327">
    <property type="entry name" value="RING FINGER PROTEIN 127"/>
    <property type="match status" value="1"/>
</dbReference>
<evidence type="ECO:0000259" key="3">
    <source>
        <dbReference type="PROSITE" id="PS50089"/>
    </source>
</evidence>
<dbReference type="InterPro" id="IPR004331">
    <property type="entry name" value="SPX_dom"/>
</dbReference>
<dbReference type="SMART" id="SM00184">
    <property type="entry name" value="RING"/>
    <property type="match status" value="1"/>
</dbReference>